<evidence type="ECO:0000313" key="2">
    <source>
        <dbReference type="Proteomes" id="UP001056120"/>
    </source>
</evidence>
<protein>
    <submittedName>
        <fullName evidence="1">Uncharacterized protein</fullName>
    </submittedName>
</protein>
<name>A0ACB9HLF7_9ASTR</name>
<dbReference type="EMBL" id="CM042029">
    <property type="protein sequence ID" value="KAI3796612.1"/>
    <property type="molecule type" value="Genomic_DNA"/>
</dbReference>
<reference evidence="2" key="1">
    <citation type="journal article" date="2022" name="Mol. Ecol. Resour.">
        <title>The genomes of chicory, endive, great burdock and yacon provide insights into Asteraceae palaeo-polyploidization history and plant inulin production.</title>
        <authorList>
            <person name="Fan W."/>
            <person name="Wang S."/>
            <person name="Wang H."/>
            <person name="Wang A."/>
            <person name="Jiang F."/>
            <person name="Liu H."/>
            <person name="Zhao H."/>
            <person name="Xu D."/>
            <person name="Zhang Y."/>
        </authorList>
    </citation>
    <scope>NUCLEOTIDE SEQUENCE [LARGE SCALE GENOMIC DNA]</scope>
    <source>
        <strain evidence="2">cv. Yunnan</strain>
    </source>
</reference>
<sequence>MAPTVSVIDPAKITSCKHDLHLQCILEWEQLIDHVKMVITPRQVTSRLRARPVKAVVAAKYQTVAATNGAEFFTWGSKRAL</sequence>
<comment type="caution">
    <text evidence="1">The sequence shown here is derived from an EMBL/GenBank/DDBJ whole genome shotgun (WGS) entry which is preliminary data.</text>
</comment>
<evidence type="ECO:0000313" key="1">
    <source>
        <dbReference type="EMBL" id="KAI3796612.1"/>
    </source>
</evidence>
<dbReference type="Proteomes" id="UP001056120">
    <property type="component" value="Linkage Group LG12"/>
</dbReference>
<organism evidence="1 2">
    <name type="scientific">Smallanthus sonchifolius</name>
    <dbReference type="NCBI Taxonomy" id="185202"/>
    <lineage>
        <taxon>Eukaryota</taxon>
        <taxon>Viridiplantae</taxon>
        <taxon>Streptophyta</taxon>
        <taxon>Embryophyta</taxon>
        <taxon>Tracheophyta</taxon>
        <taxon>Spermatophyta</taxon>
        <taxon>Magnoliopsida</taxon>
        <taxon>eudicotyledons</taxon>
        <taxon>Gunneridae</taxon>
        <taxon>Pentapetalae</taxon>
        <taxon>asterids</taxon>
        <taxon>campanulids</taxon>
        <taxon>Asterales</taxon>
        <taxon>Asteraceae</taxon>
        <taxon>Asteroideae</taxon>
        <taxon>Heliantheae alliance</taxon>
        <taxon>Millerieae</taxon>
        <taxon>Smallanthus</taxon>
    </lineage>
</organism>
<accession>A0ACB9HLF7</accession>
<keyword evidence="2" id="KW-1185">Reference proteome</keyword>
<gene>
    <name evidence="1" type="ORF">L1987_39290</name>
</gene>
<reference evidence="1 2" key="2">
    <citation type="journal article" date="2022" name="Mol. Ecol. Resour.">
        <title>The genomes of chicory, endive, great burdock and yacon provide insights into Asteraceae paleo-polyploidization history and plant inulin production.</title>
        <authorList>
            <person name="Fan W."/>
            <person name="Wang S."/>
            <person name="Wang H."/>
            <person name="Wang A."/>
            <person name="Jiang F."/>
            <person name="Liu H."/>
            <person name="Zhao H."/>
            <person name="Xu D."/>
            <person name="Zhang Y."/>
        </authorList>
    </citation>
    <scope>NUCLEOTIDE SEQUENCE [LARGE SCALE GENOMIC DNA]</scope>
    <source>
        <strain evidence="2">cv. Yunnan</strain>
        <tissue evidence="1">Leaves</tissue>
    </source>
</reference>
<proteinExistence type="predicted"/>